<dbReference type="InterPro" id="IPR050126">
    <property type="entry name" value="Ap4A_hydrolase"/>
</dbReference>
<dbReference type="PIRSF" id="PIRSF000883">
    <property type="entry name" value="Pesterase_MJ0912"/>
    <property type="match status" value="1"/>
</dbReference>
<dbReference type="SUPFAM" id="SSF56300">
    <property type="entry name" value="Metallo-dependent phosphatases"/>
    <property type="match status" value="1"/>
</dbReference>
<evidence type="ECO:0000259" key="2">
    <source>
        <dbReference type="Pfam" id="PF12850"/>
    </source>
</evidence>
<dbReference type="PANTHER" id="PTHR42850">
    <property type="entry name" value="METALLOPHOSPHOESTERASE"/>
    <property type="match status" value="1"/>
</dbReference>
<evidence type="ECO:0000256" key="1">
    <source>
        <dbReference type="ARBA" id="ARBA00008950"/>
    </source>
</evidence>
<dbReference type="GO" id="GO:0016791">
    <property type="term" value="F:phosphatase activity"/>
    <property type="evidence" value="ECO:0007669"/>
    <property type="project" value="TreeGrafter"/>
</dbReference>
<dbReference type="InterPro" id="IPR024654">
    <property type="entry name" value="Calcineurin-like_PHP_lpxH"/>
</dbReference>
<dbReference type="AlphaFoldDB" id="A0A1G8R319"/>
<comment type="similarity">
    <text evidence="1">Belongs to the metallophosphoesterase superfamily. YfcE family.</text>
</comment>
<dbReference type="PANTHER" id="PTHR42850:SF2">
    <property type="entry name" value="BLL5683 PROTEIN"/>
    <property type="match status" value="1"/>
</dbReference>
<dbReference type="InterPro" id="IPR011152">
    <property type="entry name" value="Pesterase_MJ0912"/>
</dbReference>
<sequence>MNDSIAVITDIHGNIYALQAVLDDIDKQKSVSHIYCLGDMIGIGPFTNEVLDCLISRPDVTVLSGNHEESVIALIKGEPYPKRNEKVKPHHQWIADRLDPSFVTWLSELPRKVTTVWGEKHLLFQHYHMRPEKESLPIVLNPYEPVDYHPTLTKIESYYQDKANRKDLVCFGHHHPVHLFESTDCIYLNPGSLGCYHKAFARYGIVHNHENNLYATLKEVPYDKSKLLSVYEKWKVPARDFILKTFHSDIRF</sequence>
<dbReference type="Pfam" id="PF12850">
    <property type="entry name" value="Metallophos_2"/>
    <property type="match status" value="1"/>
</dbReference>
<dbReference type="EMBL" id="FNDU01000024">
    <property type="protein sequence ID" value="SDJ10955.1"/>
    <property type="molecule type" value="Genomic_DNA"/>
</dbReference>
<feature type="domain" description="Calcineurin-like phosphoesterase" evidence="2">
    <location>
        <begin position="5"/>
        <end position="206"/>
    </location>
</feature>
<dbReference type="GO" id="GO:0005737">
    <property type="term" value="C:cytoplasm"/>
    <property type="evidence" value="ECO:0007669"/>
    <property type="project" value="TreeGrafter"/>
</dbReference>
<evidence type="ECO:0000313" key="3">
    <source>
        <dbReference type="EMBL" id="SDJ10955.1"/>
    </source>
</evidence>
<keyword evidence="4" id="KW-1185">Reference proteome</keyword>
<protein>
    <submittedName>
        <fullName evidence="3">Calcineurin-like phosphoesterase superfamily domain-containing protein</fullName>
    </submittedName>
</protein>
<name>A0A1G8R319_9BACI</name>
<proteinExistence type="inferred from homology"/>
<reference evidence="3 4" key="1">
    <citation type="submission" date="2016-10" db="EMBL/GenBank/DDBJ databases">
        <authorList>
            <person name="de Groot N.N."/>
        </authorList>
    </citation>
    <scope>NUCLEOTIDE SEQUENCE [LARGE SCALE GENOMIC DNA]</scope>
    <source>
        <strain evidence="4">P4B,CCM 7963,CECT 7998,DSM 25260,IBRC-M 10614,KCTC 13821</strain>
    </source>
</reference>
<dbReference type="Gene3D" id="3.60.21.10">
    <property type="match status" value="1"/>
</dbReference>
<evidence type="ECO:0000313" key="4">
    <source>
        <dbReference type="Proteomes" id="UP000199017"/>
    </source>
</evidence>
<dbReference type="OrthoDB" id="9813918at2"/>
<organism evidence="3 4">
    <name type="scientific">Alteribacillus bidgolensis</name>
    <dbReference type="NCBI Taxonomy" id="930129"/>
    <lineage>
        <taxon>Bacteria</taxon>
        <taxon>Bacillati</taxon>
        <taxon>Bacillota</taxon>
        <taxon>Bacilli</taxon>
        <taxon>Bacillales</taxon>
        <taxon>Bacillaceae</taxon>
        <taxon>Alteribacillus</taxon>
    </lineage>
</organism>
<accession>A0A1G8R319</accession>
<gene>
    <name evidence="3" type="ORF">SAMN05216352_1245</name>
</gene>
<dbReference type="STRING" id="930129.SAMN05216352_1245"/>
<dbReference type="InterPro" id="IPR029052">
    <property type="entry name" value="Metallo-depent_PP-like"/>
</dbReference>
<dbReference type="Proteomes" id="UP000199017">
    <property type="component" value="Unassembled WGS sequence"/>
</dbReference>
<dbReference type="RefSeq" id="WP_091588088.1">
    <property type="nucleotide sequence ID" value="NZ_FNDU01000024.1"/>
</dbReference>